<organism evidence="2 3">
    <name type="scientific">Rubrivivax gelatinosus</name>
    <name type="common">Rhodocyclus gelatinosus</name>
    <name type="synonym">Rhodopseudomonas gelatinosa</name>
    <dbReference type="NCBI Taxonomy" id="28068"/>
    <lineage>
        <taxon>Bacteria</taxon>
        <taxon>Pseudomonadati</taxon>
        <taxon>Pseudomonadota</taxon>
        <taxon>Betaproteobacteria</taxon>
        <taxon>Burkholderiales</taxon>
        <taxon>Sphaerotilaceae</taxon>
        <taxon>Rubrivivax</taxon>
    </lineage>
</organism>
<dbReference type="Pfam" id="PF04314">
    <property type="entry name" value="PCuAC"/>
    <property type="match status" value="1"/>
</dbReference>
<evidence type="ECO:0000313" key="3">
    <source>
        <dbReference type="Proteomes" id="UP001041814"/>
    </source>
</evidence>
<feature type="region of interest" description="Disordered" evidence="1">
    <location>
        <begin position="1"/>
        <end position="75"/>
    </location>
</feature>
<dbReference type="Gene3D" id="2.60.40.1890">
    <property type="entry name" value="PCu(A)C copper chaperone"/>
    <property type="match status" value="1"/>
</dbReference>
<evidence type="ECO:0000313" key="2">
    <source>
        <dbReference type="EMBL" id="MBK1712671.1"/>
    </source>
</evidence>
<dbReference type="PANTHER" id="PTHR36302">
    <property type="entry name" value="BLR7088 PROTEIN"/>
    <property type="match status" value="1"/>
</dbReference>
<dbReference type="SUPFAM" id="SSF110087">
    <property type="entry name" value="DR1885-like metal-binding protein"/>
    <property type="match status" value="1"/>
</dbReference>
<feature type="compositionally biased region" description="Low complexity" evidence="1">
    <location>
        <begin position="40"/>
        <end position="50"/>
    </location>
</feature>
<dbReference type="Proteomes" id="UP001041814">
    <property type="component" value="Unassembled WGS sequence"/>
</dbReference>
<reference evidence="2" key="2">
    <citation type="journal article" date="2020" name="Microorganisms">
        <title>Osmotic Adaptation and Compatible Solute Biosynthesis of Phototrophic Bacteria as Revealed from Genome Analyses.</title>
        <authorList>
            <person name="Imhoff J.F."/>
            <person name="Rahn T."/>
            <person name="Kunzel S."/>
            <person name="Keller A."/>
            <person name="Neulinger S.C."/>
        </authorList>
    </citation>
    <scope>NUCLEOTIDE SEQUENCE</scope>
    <source>
        <strain evidence="2">IM 151</strain>
    </source>
</reference>
<accession>A0ABS1DRS0</accession>
<dbReference type="PANTHER" id="PTHR36302:SF1">
    <property type="entry name" value="COPPER CHAPERONE PCU(A)C"/>
    <property type="match status" value="1"/>
</dbReference>
<dbReference type="InterPro" id="IPR007410">
    <property type="entry name" value="LpqE-like"/>
</dbReference>
<protein>
    <recommendedName>
        <fullName evidence="4">Copper chaperone PCu(A)C</fullName>
    </recommendedName>
</protein>
<reference evidence="2" key="1">
    <citation type="submission" date="2017-08" db="EMBL/GenBank/DDBJ databases">
        <authorList>
            <person name="Imhoff J.F."/>
            <person name="Rahn T."/>
            <person name="Kuenzel S."/>
            <person name="Neulinger S.C."/>
        </authorList>
    </citation>
    <scope>NUCLEOTIDE SEQUENCE</scope>
    <source>
        <strain evidence="2">IM 151</strain>
    </source>
</reference>
<proteinExistence type="predicted"/>
<evidence type="ECO:0008006" key="4">
    <source>
        <dbReference type="Google" id="ProtNLM"/>
    </source>
</evidence>
<dbReference type="InterPro" id="IPR058248">
    <property type="entry name" value="Lxx211020-like"/>
</dbReference>
<dbReference type="EMBL" id="NRRU01000022">
    <property type="protein sequence ID" value="MBK1712671.1"/>
    <property type="molecule type" value="Genomic_DNA"/>
</dbReference>
<feature type="compositionally biased region" description="Basic residues" evidence="1">
    <location>
        <begin position="12"/>
        <end position="39"/>
    </location>
</feature>
<dbReference type="InterPro" id="IPR036182">
    <property type="entry name" value="PCuAC_sf"/>
</dbReference>
<sequence length="408" mass="43510">MGGRRPGAGLASRRRRRGRPARRRGRPVARPGFPRRRTRPAGAVAAPARRLGPCRRAPERRPLPARRSRLGREHGGLERPFARHAGLPREPAAACLLRRHGRRAGRQPAVGARCRRLDRHRRRAAAARTWPALFGQRRRRGAFAHRRRLGRPGLAPAGALVLGRPAGAPGAREPAERCRHGAAGRRSGGAGIGCVGARHAGRVVRSGAWPRAGIGNRAPVAAGRAGDACRAAPGLEPAAAAGGPVVSRRPLRPLRRGLLGALLATAAGLAWGHGSRAGELLIDHPYATPTPAGASTGAVYFRAIANQGRSADRLLGASTPVAERVEIHRSTLDGDVMRMRALEALELPPGERLLLRHGGAGVHLMLLGLKAPLRDGERFPLTLRFERAGSVEVMVWVQTPREGGAHQH</sequence>
<comment type="caution">
    <text evidence="2">The sequence shown here is derived from an EMBL/GenBank/DDBJ whole genome shotgun (WGS) entry which is preliminary data.</text>
</comment>
<keyword evidence="3" id="KW-1185">Reference proteome</keyword>
<gene>
    <name evidence="2" type="ORF">CKO43_07750</name>
</gene>
<name>A0ABS1DRS0_RUBGE</name>
<evidence type="ECO:0000256" key="1">
    <source>
        <dbReference type="SAM" id="MobiDB-lite"/>
    </source>
</evidence>